<dbReference type="Proteomes" id="UP000285232">
    <property type="component" value="Unassembled WGS sequence"/>
</dbReference>
<comment type="caution">
    <text evidence="2">The sequence shown here is derived from an EMBL/GenBank/DDBJ whole genome shotgun (WGS) entry which is preliminary data.</text>
</comment>
<evidence type="ECO:0000313" key="3">
    <source>
        <dbReference type="Proteomes" id="UP000285232"/>
    </source>
</evidence>
<sequence length="411" mass="44637">MVAAALGRPGYRHGMTRVPSKQRHIGLLFHSFESENLGVGAFTVANSRMIGEAVERHGGSPVFHVLGMRGRLDYSDSCPWQTDFTNIGTKALANPRSDFHSMLRKCDAFFDIGAGDSFSDIYQASRFSRIVAAKILAARTGKPFLLSPQTIGPFSTWWGKAGAKMALRGADRIFARDELSRDASRDLGYGAKTSLSTDLAFALPYDPPEDKGKLGKWVGINVSGLLFDLSGEGTGRVSLALDYQSLTRRMIDRLLNEPQVEKVFLVPHVTAPSLARDDDGAVSDLLHREFPGLHRAPAFESPSTAKSFIAGLDLLIGARMHATIAAISSDIAVLPLAYSRKFNGLYGSLDYPFLADMVNAGENSSLDKLDDVLGRLDEVTAAAKRSNTVAQEKLAEYTGFIDRFAARIMAA</sequence>
<keyword evidence="2" id="KW-0808">Transferase</keyword>
<accession>A0A419RUN0</accession>
<protein>
    <submittedName>
        <fullName evidence="2">Polysaccharide pyruvyl transferase family protein</fullName>
    </submittedName>
</protein>
<name>A0A419RUN0_9SPHN</name>
<dbReference type="PANTHER" id="PTHR36836:SF1">
    <property type="entry name" value="COLANIC ACID BIOSYNTHESIS PROTEIN WCAK"/>
    <property type="match status" value="1"/>
</dbReference>
<dbReference type="RefSeq" id="WP_120048463.1">
    <property type="nucleotide sequence ID" value="NZ_RAHX01000001.1"/>
</dbReference>
<keyword evidence="3" id="KW-1185">Reference proteome</keyword>
<evidence type="ECO:0000313" key="2">
    <source>
        <dbReference type="EMBL" id="RJY09454.1"/>
    </source>
</evidence>
<dbReference type="PANTHER" id="PTHR36836">
    <property type="entry name" value="COLANIC ACID BIOSYNTHESIS PROTEIN WCAK"/>
    <property type="match status" value="1"/>
</dbReference>
<reference evidence="2 3" key="1">
    <citation type="journal article" date="2017" name="Int. J. Syst. Evol. Microbiol.">
        <title>Erythrobacter aquimixticola sp. nov., isolated from the junction between the ocean and a freshwater spring.</title>
        <authorList>
            <person name="Park S."/>
            <person name="Jung Y.T."/>
            <person name="Choi S.J."/>
            <person name="Yoon J.H."/>
        </authorList>
    </citation>
    <scope>NUCLEOTIDE SEQUENCE [LARGE SCALE GENOMIC DNA]</scope>
    <source>
        <strain evidence="2 3">JSSK-14</strain>
    </source>
</reference>
<gene>
    <name evidence="2" type="ORF">D6201_08870</name>
</gene>
<feature type="domain" description="Polysaccharide pyruvyl transferase" evidence="1">
    <location>
        <begin position="80"/>
        <end position="339"/>
    </location>
</feature>
<dbReference type="OrthoDB" id="1814359at2"/>
<dbReference type="GO" id="GO:0016740">
    <property type="term" value="F:transferase activity"/>
    <property type="evidence" value="ECO:0007669"/>
    <property type="project" value="UniProtKB-KW"/>
</dbReference>
<dbReference type="EMBL" id="RAHX01000001">
    <property type="protein sequence ID" value="RJY09454.1"/>
    <property type="molecule type" value="Genomic_DNA"/>
</dbReference>
<dbReference type="Pfam" id="PF04230">
    <property type="entry name" value="PS_pyruv_trans"/>
    <property type="match status" value="1"/>
</dbReference>
<dbReference type="InterPro" id="IPR007345">
    <property type="entry name" value="Polysacch_pyruvyl_Trfase"/>
</dbReference>
<proteinExistence type="predicted"/>
<evidence type="ECO:0000259" key="1">
    <source>
        <dbReference type="Pfam" id="PF04230"/>
    </source>
</evidence>
<organism evidence="2 3">
    <name type="scientific">Aurantiacibacter aquimixticola</name>
    <dbReference type="NCBI Taxonomy" id="1958945"/>
    <lineage>
        <taxon>Bacteria</taxon>
        <taxon>Pseudomonadati</taxon>
        <taxon>Pseudomonadota</taxon>
        <taxon>Alphaproteobacteria</taxon>
        <taxon>Sphingomonadales</taxon>
        <taxon>Erythrobacteraceae</taxon>
        <taxon>Aurantiacibacter</taxon>
    </lineage>
</organism>
<dbReference type="AlphaFoldDB" id="A0A419RUN0"/>